<name>A0A4R6UR38_9ACTN</name>
<sequence>MSRPADRTDYGRRMWAPVLRDQLDVDEAAFWACVRDGTAPDRGVPVPPADALPADLVHLLISRLGLRETEVAGMSREEAVGRLQRHWSGGG</sequence>
<evidence type="ECO:0000313" key="1">
    <source>
        <dbReference type="EMBL" id="TDQ48209.1"/>
    </source>
</evidence>
<proteinExistence type="predicted"/>
<reference evidence="1 2" key="1">
    <citation type="submission" date="2019-03" db="EMBL/GenBank/DDBJ databases">
        <title>Genomic Encyclopedia of Type Strains, Phase IV (KMG-IV): sequencing the most valuable type-strain genomes for metagenomic binning, comparative biology and taxonomic classification.</title>
        <authorList>
            <person name="Goeker M."/>
        </authorList>
    </citation>
    <scope>NUCLEOTIDE SEQUENCE [LARGE SCALE GENOMIC DNA]</scope>
    <source>
        <strain evidence="1 2">DSM 46770</strain>
    </source>
</reference>
<gene>
    <name evidence="1" type="ORF">EV190_11923</name>
</gene>
<comment type="caution">
    <text evidence="1">The sequence shown here is derived from an EMBL/GenBank/DDBJ whole genome shotgun (WGS) entry which is preliminary data.</text>
</comment>
<dbReference type="AlphaFoldDB" id="A0A4R6UR38"/>
<accession>A0A4R6UR38</accession>
<organism evidence="1 2">
    <name type="scientific">Actinorugispora endophytica</name>
    <dbReference type="NCBI Taxonomy" id="1605990"/>
    <lineage>
        <taxon>Bacteria</taxon>
        <taxon>Bacillati</taxon>
        <taxon>Actinomycetota</taxon>
        <taxon>Actinomycetes</taxon>
        <taxon>Streptosporangiales</taxon>
        <taxon>Nocardiopsidaceae</taxon>
        <taxon>Actinorugispora</taxon>
    </lineage>
</organism>
<dbReference type="EMBL" id="SNYN01000019">
    <property type="protein sequence ID" value="TDQ48209.1"/>
    <property type="molecule type" value="Genomic_DNA"/>
</dbReference>
<evidence type="ECO:0000313" key="2">
    <source>
        <dbReference type="Proteomes" id="UP000295281"/>
    </source>
</evidence>
<dbReference type="Proteomes" id="UP000295281">
    <property type="component" value="Unassembled WGS sequence"/>
</dbReference>
<keyword evidence="2" id="KW-1185">Reference proteome</keyword>
<protein>
    <submittedName>
        <fullName evidence="1">Uncharacterized protein</fullName>
    </submittedName>
</protein>